<protein>
    <submittedName>
        <fullName evidence="2 4">Uncharacterized protein</fullName>
    </submittedName>
</protein>
<evidence type="ECO:0000313" key="2">
    <source>
        <dbReference type="EMBL" id="VDO71597.1"/>
    </source>
</evidence>
<keyword evidence="3" id="KW-1185">Reference proteome</keyword>
<reference evidence="4" key="2">
    <citation type="submission" date="2019-09" db="UniProtKB">
        <authorList>
            <consortium name="WormBaseParasite"/>
        </authorList>
    </citation>
    <scope>IDENTIFICATION</scope>
</reference>
<sequence length="71" mass="7733">MESMQSVLPSSVSPGWNDPPNLGCSAPNTPSARLTHLRKRLVDPSISVIFSISYCTSNSALYYLQLPAHVE</sequence>
<proteinExistence type="predicted"/>
<name>A0A183FJQ9_HELPZ</name>
<evidence type="ECO:0000256" key="1">
    <source>
        <dbReference type="SAM" id="MobiDB-lite"/>
    </source>
</evidence>
<organism evidence="3 4">
    <name type="scientific">Heligmosomoides polygyrus</name>
    <name type="common">Parasitic roundworm</name>
    <dbReference type="NCBI Taxonomy" id="6339"/>
    <lineage>
        <taxon>Eukaryota</taxon>
        <taxon>Metazoa</taxon>
        <taxon>Ecdysozoa</taxon>
        <taxon>Nematoda</taxon>
        <taxon>Chromadorea</taxon>
        <taxon>Rhabditida</taxon>
        <taxon>Rhabditina</taxon>
        <taxon>Rhabditomorpha</taxon>
        <taxon>Strongyloidea</taxon>
        <taxon>Heligmosomidae</taxon>
        <taxon>Heligmosomoides</taxon>
    </lineage>
</organism>
<dbReference type="EMBL" id="UZAH01025849">
    <property type="protein sequence ID" value="VDO71597.1"/>
    <property type="molecule type" value="Genomic_DNA"/>
</dbReference>
<accession>A0A183FJQ9</accession>
<feature type="region of interest" description="Disordered" evidence="1">
    <location>
        <begin position="1"/>
        <end position="29"/>
    </location>
</feature>
<accession>A0A3P7YGF9</accession>
<dbReference type="AlphaFoldDB" id="A0A183FJQ9"/>
<evidence type="ECO:0000313" key="3">
    <source>
        <dbReference type="Proteomes" id="UP000050761"/>
    </source>
</evidence>
<feature type="compositionally biased region" description="Polar residues" evidence="1">
    <location>
        <begin position="1"/>
        <end position="14"/>
    </location>
</feature>
<reference evidence="2 3" key="1">
    <citation type="submission" date="2018-11" db="EMBL/GenBank/DDBJ databases">
        <authorList>
            <consortium name="Pathogen Informatics"/>
        </authorList>
    </citation>
    <scope>NUCLEOTIDE SEQUENCE [LARGE SCALE GENOMIC DNA]</scope>
</reference>
<dbReference type="Proteomes" id="UP000050761">
    <property type="component" value="Unassembled WGS sequence"/>
</dbReference>
<evidence type="ECO:0000313" key="4">
    <source>
        <dbReference type="WBParaSite" id="HPBE_0000728301-mRNA-1"/>
    </source>
</evidence>
<dbReference type="WBParaSite" id="HPBE_0000728301-mRNA-1">
    <property type="protein sequence ID" value="HPBE_0000728301-mRNA-1"/>
    <property type="gene ID" value="HPBE_0000728301"/>
</dbReference>
<gene>
    <name evidence="2" type="ORF">HPBE_LOCUS7284</name>
</gene>
<dbReference type="OrthoDB" id="5872097at2759"/>